<dbReference type="RefSeq" id="WP_182299601.1">
    <property type="nucleotide sequence ID" value="NZ_CP041969.1"/>
</dbReference>
<dbReference type="Proteomes" id="UP000515679">
    <property type="component" value="Chromosome"/>
</dbReference>
<evidence type="ECO:0000256" key="2">
    <source>
        <dbReference type="SAM" id="SignalP"/>
    </source>
</evidence>
<sequence length="141" mass="14977">MTKKHSKTAMAMSVAVLTLVLMGTACSNNNSNSSPSASPSTSASPSPSSVSSEAPETASASPSAEPETTTETGKYVGLQDSHSIEVTTDKGSMAFQITPEIAEKVDLWEENTSVKFQYRTETIEANGEKIEQRTIISIDKQ</sequence>
<dbReference type="PROSITE" id="PS51257">
    <property type="entry name" value="PROKAR_LIPOPROTEIN"/>
    <property type="match status" value="1"/>
</dbReference>
<feature type="signal peptide" evidence="2">
    <location>
        <begin position="1"/>
        <end position="27"/>
    </location>
</feature>
<keyword evidence="2" id="KW-0732">Signal</keyword>
<dbReference type="AlphaFoldDB" id="A0A7G5C2D3"/>
<keyword evidence="4" id="KW-1185">Reference proteome</keyword>
<name>A0A7G5C2D3_9BACL</name>
<reference evidence="3 4" key="1">
    <citation type="submission" date="2019-07" db="EMBL/GenBank/DDBJ databases">
        <authorList>
            <person name="Kim J.K."/>
            <person name="Cheong H.-M."/>
            <person name="Choi Y."/>
            <person name="Hwang K.J."/>
            <person name="Lee S."/>
            <person name="Choi C."/>
        </authorList>
    </citation>
    <scope>NUCLEOTIDE SEQUENCE [LARGE SCALE GENOMIC DNA]</scope>
    <source>
        <strain evidence="3 4">KS 22</strain>
    </source>
</reference>
<evidence type="ECO:0000313" key="3">
    <source>
        <dbReference type="EMBL" id="QMV43367.1"/>
    </source>
</evidence>
<dbReference type="KEGG" id="cchl:FPL14_20960"/>
<feature type="chain" id="PRO_5028984540" evidence="2">
    <location>
        <begin position="28"/>
        <end position="141"/>
    </location>
</feature>
<dbReference type="EMBL" id="CP041969">
    <property type="protein sequence ID" value="QMV43367.1"/>
    <property type="molecule type" value="Genomic_DNA"/>
</dbReference>
<feature type="compositionally biased region" description="Low complexity" evidence="1">
    <location>
        <begin position="27"/>
        <end position="72"/>
    </location>
</feature>
<gene>
    <name evidence="3" type="ORF">FPL14_20960</name>
</gene>
<evidence type="ECO:0000313" key="4">
    <source>
        <dbReference type="Proteomes" id="UP000515679"/>
    </source>
</evidence>
<accession>A0A7G5C2D3</accession>
<feature type="region of interest" description="Disordered" evidence="1">
    <location>
        <begin position="27"/>
        <end position="87"/>
    </location>
</feature>
<organism evidence="3 4">
    <name type="scientific">Cohnella cholangitidis</name>
    <dbReference type="NCBI Taxonomy" id="2598458"/>
    <lineage>
        <taxon>Bacteria</taxon>
        <taxon>Bacillati</taxon>
        <taxon>Bacillota</taxon>
        <taxon>Bacilli</taxon>
        <taxon>Bacillales</taxon>
        <taxon>Paenibacillaceae</taxon>
        <taxon>Cohnella</taxon>
    </lineage>
</organism>
<evidence type="ECO:0000256" key="1">
    <source>
        <dbReference type="SAM" id="MobiDB-lite"/>
    </source>
</evidence>
<protein>
    <submittedName>
        <fullName evidence="3">Uncharacterized protein</fullName>
    </submittedName>
</protein>
<proteinExistence type="predicted"/>